<dbReference type="STRING" id="67344.SAMN05216505_101260"/>
<dbReference type="InterPro" id="IPR007138">
    <property type="entry name" value="ABM_dom"/>
</dbReference>
<accession>A0A1G6IID9</accession>
<dbReference type="PROSITE" id="PS51725">
    <property type="entry name" value="ABM"/>
    <property type="match status" value="1"/>
</dbReference>
<dbReference type="AlphaFoldDB" id="A0A1G6IID9"/>
<dbReference type="RefSeq" id="WP_055573425.1">
    <property type="nucleotide sequence ID" value="NZ_FMZK01000001.1"/>
</dbReference>
<dbReference type="InterPro" id="IPR011008">
    <property type="entry name" value="Dimeric_a/b-barrel"/>
</dbReference>
<evidence type="ECO:0000259" key="1">
    <source>
        <dbReference type="PROSITE" id="PS51725"/>
    </source>
</evidence>
<reference evidence="3" key="1">
    <citation type="submission" date="2016-10" db="EMBL/GenBank/DDBJ databases">
        <authorList>
            <person name="Varghese N."/>
            <person name="Submissions S."/>
        </authorList>
    </citation>
    <scope>NUCLEOTIDE SEQUENCE [LARGE SCALE GENOMIC DNA]</scope>
    <source>
        <strain evidence="3">CGMCC 4.3504</strain>
    </source>
</reference>
<keyword evidence="3" id="KW-1185">Reference proteome</keyword>
<organism evidence="2 3">
    <name type="scientific">Streptomyces prasinopilosus</name>
    <dbReference type="NCBI Taxonomy" id="67344"/>
    <lineage>
        <taxon>Bacteria</taxon>
        <taxon>Bacillati</taxon>
        <taxon>Actinomycetota</taxon>
        <taxon>Actinomycetes</taxon>
        <taxon>Kitasatosporales</taxon>
        <taxon>Streptomycetaceae</taxon>
        <taxon>Streptomyces</taxon>
    </lineage>
</organism>
<dbReference type="Gene3D" id="3.30.70.100">
    <property type="match status" value="1"/>
</dbReference>
<keyword evidence="2" id="KW-0503">Monooxygenase</keyword>
<feature type="domain" description="ABM" evidence="1">
    <location>
        <begin position="14"/>
        <end position="100"/>
    </location>
</feature>
<dbReference type="SUPFAM" id="SSF54909">
    <property type="entry name" value="Dimeric alpha+beta barrel"/>
    <property type="match status" value="1"/>
</dbReference>
<name>A0A1G6IID9_9ACTN</name>
<evidence type="ECO:0000313" key="3">
    <source>
        <dbReference type="Proteomes" id="UP000182100"/>
    </source>
</evidence>
<dbReference type="GO" id="GO:0004497">
    <property type="term" value="F:monooxygenase activity"/>
    <property type="evidence" value="ECO:0007669"/>
    <property type="project" value="UniProtKB-KW"/>
</dbReference>
<dbReference type="PANTHER" id="PTHR37811">
    <property type="entry name" value="BLL5343 PROTEIN"/>
    <property type="match status" value="1"/>
</dbReference>
<sequence length="115" mass="12523">MTDSAPASLPAPPYYAVVFTAVRTAGDDGYGETAERLLELAAEQPGFLGVDSARGADGLGITVSYWRDEESIAAWRDHAEHTPARAHGREHWYASFSLHVARVERSYGFTRPADA</sequence>
<protein>
    <submittedName>
        <fullName evidence="2">Heme-degrading monooxygenase HmoA</fullName>
    </submittedName>
</protein>
<dbReference type="Pfam" id="PF03992">
    <property type="entry name" value="ABM"/>
    <property type="match status" value="1"/>
</dbReference>
<keyword evidence="2" id="KW-0560">Oxidoreductase</keyword>
<dbReference type="PANTHER" id="PTHR37811:SF2">
    <property type="entry name" value="ABM DOMAIN-CONTAINING PROTEIN"/>
    <property type="match status" value="1"/>
</dbReference>
<dbReference type="InterPro" id="IPR052936">
    <property type="entry name" value="Jasmonate_Hydroxylase-like"/>
</dbReference>
<evidence type="ECO:0000313" key="2">
    <source>
        <dbReference type="EMBL" id="SDC06214.1"/>
    </source>
</evidence>
<dbReference type="Proteomes" id="UP000182100">
    <property type="component" value="Unassembled WGS sequence"/>
</dbReference>
<gene>
    <name evidence="2" type="ORF">SAMN05216505_101260</name>
</gene>
<dbReference type="EMBL" id="FMZK01000001">
    <property type="protein sequence ID" value="SDC06214.1"/>
    <property type="molecule type" value="Genomic_DNA"/>
</dbReference>
<proteinExistence type="predicted"/>